<name>A0A1B9NTU2_ALILO</name>
<proteinExistence type="predicted"/>
<protein>
    <recommendedName>
        <fullName evidence="3">DUF2164 domain-containing protein</fullName>
    </recommendedName>
</protein>
<dbReference type="AlphaFoldDB" id="A0A1B9NTU2"/>
<evidence type="ECO:0000313" key="2">
    <source>
        <dbReference type="Proteomes" id="UP000093523"/>
    </source>
</evidence>
<organism evidence="1 2">
    <name type="scientific">Aliivibrio logei</name>
    <name type="common">Vibrio logei</name>
    <dbReference type="NCBI Taxonomy" id="688"/>
    <lineage>
        <taxon>Bacteria</taxon>
        <taxon>Pseudomonadati</taxon>
        <taxon>Pseudomonadota</taxon>
        <taxon>Gammaproteobacteria</taxon>
        <taxon>Vibrionales</taxon>
        <taxon>Vibrionaceae</taxon>
        <taxon>Aliivibrio</taxon>
    </lineage>
</organism>
<comment type="caution">
    <text evidence="1">The sequence shown here is derived from an EMBL/GenBank/DDBJ whole genome shotgun (WGS) entry which is preliminary data.</text>
</comment>
<reference evidence="1 2" key="1">
    <citation type="submission" date="2016-06" db="EMBL/GenBank/DDBJ databases">
        <authorList>
            <person name="Kjaerup R.B."/>
            <person name="Dalgaard T.S."/>
            <person name="Juul-Madsen H.R."/>
        </authorList>
    </citation>
    <scope>NUCLEOTIDE SEQUENCE [LARGE SCALE GENOMIC DNA]</scope>
    <source>
        <strain evidence="1 2">1S159</strain>
    </source>
</reference>
<dbReference type="EMBL" id="MAJU01000031">
    <property type="protein sequence ID" value="OCH17049.1"/>
    <property type="molecule type" value="Genomic_DNA"/>
</dbReference>
<accession>A0A1B9NTU2</accession>
<sequence length="83" mass="9733">MTTITIPKNKRDELIHKFQGYFEQELDMELGQFDGEFLLDFIIKQTGPVFYNQGLADAQTIIERKTQDIADEIYEIEMAEELN</sequence>
<evidence type="ECO:0008006" key="3">
    <source>
        <dbReference type="Google" id="ProtNLM"/>
    </source>
</evidence>
<dbReference type="STRING" id="688.A6E04_19545"/>
<dbReference type="OrthoDB" id="6629495at2"/>
<evidence type="ECO:0000313" key="1">
    <source>
        <dbReference type="EMBL" id="OCH17049.1"/>
    </source>
</evidence>
<dbReference type="Proteomes" id="UP000093523">
    <property type="component" value="Unassembled WGS sequence"/>
</dbReference>
<dbReference type="Pfam" id="PF09932">
    <property type="entry name" value="DUF2164"/>
    <property type="match status" value="1"/>
</dbReference>
<gene>
    <name evidence="1" type="ORF">A6E04_19545</name>
</gene>
<dbReference type="RefSeq" id="WP_012552013.1">
    <property type="nucleotide sequence ID" value="NZ_CAWMPN010000031.1"/>
</dbReference>
<dbReference type="InterPro" id="IPR018680">
    <property type="entry name" value="DUF2164"/>
</dbReference>